<organism evidence="1 2">
    <name type="scientific">Dallia pectoralis</name>
    <name type="common">Alaska blackfish</name>
    <dbReference type="NCBI Taxonomy" id="75939"/>
    <lineage>
        <taxon>Eukaryota</taxon>
        <taxon>Metazoa</taxon>
        <taxon>Chordata</taxon>
        <taxon>Craniata</taxon>
        <taxon>Vertebrata</taxon>
        <taxon>Euteleostomi</taxon>
        <taxon>Actinopterygii</taxon>
        <taxon>Neopterygii</taxon>
        <taxon>Teleostei</taxon>
        <taxon>Protacanthopterygii</taxon>
        <taxon>Esociformes</taxon>
        <taxon>Umbridae</taxon>
        <taxon>Dallia</taxon>
    </lineage>
</organism>
<dbReference type="Proteomes" id="UP001157502">
    <property type="component" value="Chromosome 2"/>
</dbReference>
<gene>
    <name evidence="1" type="ORF">DPEC_G00020230</name>
</gene>
<accession>A0ACC2HFW2</accession>
<sequence>MTTLRKRIRNLAVVARVQFDQDKHGVTVQRVVTSKGKLSEDHDGSVRGSQFRGSRNVPCSLRGRECDSPARRQRSQGSPGPEHLDHFHDSIQDMPQDGSFPRRFDPYNLANQRGHWRVERDKKGGDDNAGGGGRKKNSWYKMTIPYGKKYEKKWLLTALQNKCSVPFTAVQYQTVGRKAQFYVEDAFTAHTLCGVSGQITDRDGYKVIVLMNLCPPPSILNTVPKPQDIKCLKQCMAKRLDVSQRALNLHNLNSDPDLVSQNISTILSRKIFVEAVVNIIQEKVPELVCLNLSNNKLYHLNNVADLIGNAPHLKTLNLSHNELKTENELDMLKGIKLVELWLEYNPVCDKFKDQHTYISAIRERFPGLLQLDGHVLPLPIVFEMLPTSTIPPCKGSYFGSEEIMVPILHFLQQYFSVYDSGDRQPLLDAYHDEATFSLCNSSSQRLGSRCHLREYHEDSRNLKQLKDPSTRFRLLKHKRLNVVALLNKLPKTQHDITSFNVNLNTHTTRLLSFTVSGVFKEVAGAFRNAVRAFSRVFIAVPALNSGLCIVNDQLFVRIATRQEVCSAFAAPTPSSSLVPALSPLKQEMLSVFSLKSSMNLEWSKKCLQDNNWDFNKAAQIFTQLKTEGKIPDVAFIK</sequence>
<evidence type="ECO:0000313" key="2">
    <source>
        <dbReference type="Proteomes" id="UP001157502"/>
    </source>
</evidence>
<dbReference type="EMBL" id="CM055729">
    <property type="protein sequence ID" value="KAJ8014867.1"/>
    <property type="molecule type" value="Genomic_DNA"/>
</dbReference>
<proteinExistence type="predicted"/>
<comment type="caution">
    <text evidence="1">The sequence shown here is derived from an EMBL/GenBank/DDBJ whole genome shotgun (WGS) entry which is preliminary data.</text>
</comment>
<protein>
    <submittedName>
        <fullName evidence="1">Uncharacterized protein</fullName>
    </submittedName>
</protein>
<name>A0ACC2HFW2_DALPE</name>
<evidence type="ECO:0000313" key="1">
    <source>
        <dbReference type="EMBL" id="KAJ8014867.1"/>
    </source>
</evidence>
<keyword evidence="2" id="KW-1185">Reference proteome</keyword>
<reference evidence="1" key="1">
    <citation type="submission" date="2021-05" db="EMBL/GenBank/DDBJ databases">
        <authorList>
            <person name="Pan Q."/>
            <person name="Jouanno E."/>
            <person name="Zahm M."/>
            <person name="Klopp C."/>
            <person name="Cabau C."/>
            <person name="Louis A."/>
            <person name="Berthelot C."/>
            <person name="Parey E."/>
            <person name="Roest Crollius H."/>
            <person name="Montfort J."/>
            <person name="Robinson-Rechavi M."/>
            <person name="Bouchez O."/>
            <person name="Lampietro C."/>
            <person name="Lopez Roques C."/>
            <person name="Donnadieu C."/>
            <person name="Postlethwait J."/>
            <person name="Bobe J."/>
            <person name="Dillon D."/>
            <person name="Chandos A."/>
            <person name="von Hippel F."/>
            <person name="Guiguen Y."/>
        </authorList>
    </citation>
    <scope>NUCLEOTIDE SEQUENCE</scope>
    <source>
        <strain evidence="1">YG-Jan2019</strain>
    </source>
</reference>